<dbReference type="CDD" id="cd00371">
    <property type="entry name" value="HMA"/>
    <property type="match status" value="1"/>
</dbReference>
<reference evidence="2 3" key="1">
    <citation type="submission" date="2019-09" db="EMBL/GenBank/DDBJ databases">
        <title>Chitinophaga ginsengihumi sp. nov., isolated from soil of ginseng rhizosphere.</title>
        <authorList>
            <person name="Lee J."/>
        </authorList>
    </citation>
    <scope>NUCLEOTIDE SEQUENCE [LARGE SCALE GENOMIC DNA]</scope>
    <source>
        <strain evidence="2 3">BN140078</strain>
    </source>
</reference>
<reference evidence="2 3" key="2">
    <citation type="submission" date="2019-09" db="EMBL/GenBank/DDBJ databases">
        <authorList>
            <person name="Jin C."/>
        </authorList>
    </citation>
    <scope>NUCLEOTIDE SEQUENCE [LARGE SCALE GENOMIC DNA]</scope>
    <source>
        <strain evidence="2 3">BN140078</strain>
    </source>
</reference>
<dbReference type="AlphaFoldDB" id="A0A5B2VLX2"/>
<proteinExistence type="predicted"/>
<keyword evidence="3" id="KW-1185">Reference proteome</keyword>
<comment type="caution">
    <text evidence="2">The sequence shown here is derived from an EMBL/GenBank/DDBJ whole genome shotgun (WGS) entry which is preliminary data.</text>
</comment>
<dbReference type="InterPro" id="IPR036163">
    <property type="entry name" value="HMA_dom_sf"/>
</dbReference>
<evidence type="ECO:0000313" key="2">
    <source>
        <dbReference type="EMBL" id="KAA2239267.1"/>
    </source>
</evidence>
<sequence length="70" mass="7450">METLKFKTSFKCSGCIATATPFLDAVAGKDQWTVNDEGANKILVVNTDKPLSGQAVISAVEKAGYKAEQL</sequence>
<name>A0A5B2VLX2_9BACT</name>
<feature type="domain" description="HMA" evidence="1">
    <location>
        <begin position="1"/>
        <end position="68"/>
    </location>
</feature>
<accession>A0A5B2VLX2</accession>
<dbReference type="Proteomes" id="UP000324611">
    <property type="component" value="Unassembled WGS sequence"/>
</dbReference>
<evidence type="ECO:0000313" key="3">
    <source>
        <dbReference type="Proteomes" id="UP000324611"/>
    </source>
</evidence>
<dbReference type="PROSITE" id="PS50846">
    <property type="entry name" value="HMA_2"/>
    <property type="match status" value="1"/>
</dbReference>
<dbReference type="RefSeq" id="WP_149840446.1">
    <property type="nucleotide sequence ID" value="NZ_VUOC01000004.1"/>
</dbReference>
<dbReference type="EMBL" id="VUOC01000004">
    <property type="protein sequence ID" value="KAA2239267.1"/>
    <property type="molecule type" value="Genomic_DNA"/>
</dbReference>
<organism evidence="2 3">
    <name type="scientific">Chitinophaga agrisoli</name>
    <dbReference type="NCBI Taxonomy" id="2607653"/>
    <lineage>
        <taxon>Bacteria</taxon>
        <taxon>Pseudomonadati</taxon>
        <taxon>Bacteroidota</taxon>
        <taxon>Chitinophagia</taxon>
        <taxon>Chitinophagales</taxon>
        <taxon>Chitinophagaceae</taxon>
        <taxon>Chitinophaga</taxon>
    </lineage>
</organism>
<protein>
    <submittedName>
        <fullName evidence="2">Heavy metal transport/detoxification protein</fullName>
    </submittedName>
</protein>
<dbReference type="Gene3D" id="3.30.70.100">
    <property type="match status" value="1"/>
</dbReference>
<evidence type="ECO:0000259" key="1">
    <source>
        <dbReference type="PROSITE" id="PS50846"/>
    </source>
</evidence>
<gene>
    <name evidence="2" type="ORF">F0L74_23970</name>
</gene>
<dbReference type="InterPro" id="IPR006121">
    <property type="entry name" value="HMA_dom"/>
</dbReference>
<dbReference type="SUPFAM" id="SSF55008">
    <property type="entry name" value="HMA, heavy metal-associated domain"/>
    <property type="match status" value="1"/>
</dbReference>
<dbReference type="GO" id="GO:0046872">
    <property type="term" value="F:metal ion binding"/>
    <property type="evidence" value="ECO:0007669"/>
    <property type="project" value="InterPro"/>
</dbReference>